<evidence type="ECO:0000313" key="3">
    <source>
        <dbReference type="Proteomes" id="UP000829196"/>
    </source>
</evidence>
<accession>A0A8T3A322</accession>
<dbReference type="SMR" id="A0A8T3A322"/>
<keyword evidence="3" id="KW-1185">Reference proteome</keyword>
<proteinExistence type="predicted"/>
<protein>
    <recommendedName>
        <fullName evidence="4">UspA domain-containing protein</fullName>
    </recommendedName>
</protein>
<name>A0A8T3A322_DENNO</name>
<evidence type="ECO:0000313" key="2">
    <source>
        <dbReference type="EMBL" id="KAI0488756.1"/>
    </source>
</evidence>
<dbReference type="Gene3D" id="3.40.50.620">
    <property type="entry name" value="HUPs"/>
    <property type="match status" value="1"/>
</dbReference>
<feature type="region of interest" description="Disordered" evidence="1">
    <location>
        <begin position="180"/>
        <end position="200"/>
    </location>
</feature>
<dbReference type="OrthoDB" id="4062651at2759"/>
<reference evidence="2" key="1">
    <citation type="journal article" date="2022" name="Front. Genet.">
        <title>Chromosome-Scale Assembly of the Dendrobium nobile Genome Provides Insights Into the Molecular Mechanism of the Biosynthesis of the Medicinal Active Ingredient of Dendrobium.</title>
        <authorList>
            <person name="Xu Q."/>
            <person name="Niu S.-C."/>
            <person name="Li K.-L."/>
            <person name="Zheng P.-J."/>
            <person name="Zhang X.-J."/>
            <person name="Jia Y."/>
            <person name="Liu Y."/>
            <person name="Niu Y.-X."/>
            <person name="Yu L.-H."/>
            <person name="Chen D.-F."/>
            <person name="Zhang G.-Q."/>
        </authorList>
    </citation>
    <scope>NUCLEOTIDE SEQUENCE</scope>
    <source>
        <tissue evidence="2">Leaf</tissue>
    </source>
</reference>
<dbReference type="EMBL" id="JAGYWB010000019">
    <property type="protein sequence ID" value="KAI0488756.1"/>
    <property type="molecule type" value="Genomic_DNA"/>
</dbReference>
<dbReference type="AlphaFoldDB" id="A0A8T3A322"/>
<organism evidence="2 3">
    <name type="scientific">Dendrobium nobile</name>
    <name type="common">Orchid</name>
    <dbReference type="NCBI Taxonomy" id="94219"/>
    <lineage>
        <taxon>Eukaryota</taxon>
        <taxon>Viridiplantae</taxon>
        <taxon>Streptophyta</taxon>
        <taxon>Embryophyta</taxon>
        <taxon>Tracheophyta</taxon>
        <taxon>Spermatophyta</taxon>
        <taxon>Magnoliopsida</taxon>
        <taxon>Liliopsida</taxon>
        <taxon>Asparagales</taxon>
        <taxon>Orchidaceae</taxon>
        <taxon>Epidendroideae</taxon>
        <taxon>Malaxideae</taxon>
        <taxon>Dendrobiinae</taxon>
        <taxon>Dendrobium</taxon>
    </lineage>
</organism>
<comment type="caution">
    <text evidence="2">The sequence shown here is derived from an EMBL/GenBank/DDBJ whole genome shotgun (WGS) entry which is preliminary data.</text>
</comment>
<evidence type="ECO:0000256" key="1">
    <source>
        <dbReference type="SAM" id="MobiDB-lite"/>
    </source>
</evidence>
<evidence type="ECO:0008006" key="4">
    <source>
        <dbReference type="Google" id="ProtNLM"/>
    </source>
</evidence>
<dbReference type="InterPro" id="IPR014729">
    <property type="entry name" value="Rossmann-like_a/b/a_fold"/>
</dbReference>
<dbReference type="Proteomes" id="UP000829196">
    <property type="component" value="Unassembled WGS sequence"/>
</dbReference>
<gene>
    <name evidence="2" type="ORF">KFK09_028595</name>
</gene>
<sequence>MLLLPLQIGRFLCHSAVKEKPDSADRMSSLQGSHGRRILVGVSVDSKASSELLSWGMELLTRSNDTVIALHVIIAKEGTKICSDVKRFRQAKASVISMLGEFAEISQAKQVRLEAKVRSSSSVGEGIAEEATLLEANFLLLGCGSSRISSQSKSYLITKYCFKHIPENCSLIVMGKQTQSLLPQDPPSESAISESKKSPY</sequence>
<dbReference type="CDD" id="cd00293">
    <property type="entry name" value="USP-like"/>
    <property type="match status" value="1"/>
</dbReference>
<dbReference type="SUPFAM" id="SSF52402">
    <property type="entry name" value="Adenine nucleotide alpha hydrolases-like"/>
    <property type="match status" value="1"/>
</dbReference>